<organism evidence="1 2">
    <name type="scientific">Schistosoma mattheei</name>
    <dbReference type="NCBI Taxonomy" id="31246"/>
    <lineage>
        <taxon>Eukaryota</taxon>
        <taxon>Metazoa</taxon>
        <taxon>Spiralia</taxon>
        <taxon>Lophotrochozoa</taxon>
        <taxon>Platyhelminthes</taxon>
        <taxon>Trematoda</taxon>
        <taxon>Digenea</taxon>
        <taxon>Strigeidida</taxon>
        <taxon>Schistosomatoidea</taxon>
        <taxon>Schistosomatidae</taxon>
        <taxon>Schistosoma</taxon>
    </lineage>
</organism>
<evidence type="ECO:0000313" key="1">
    <source>
        <dbReference type="EMBL" id="VDP59254.1"/>
    </source>
</evidence>
<name>A0A183PBQ5_9TREM</name>
<protein>
    <submittedName>
        <fullName evidence="1">Uncharacterized protein</fullName>
    </submittedName>
</protein>
<accession>A0A183PBQ5</accession>
<proteinExistence type="predicted"/>
<evidence type="ECO:0000313" key="2">
    <source>
        <dbReference type="Proteomes" id="UP000269396"/>
    </source>
</evidence>
<keyword evidence="2" id="KW-1185">Reference proteome</keyword>
<dbReference type="Proteomes" id="UP000269396">
    <property type="component" value="Unassembled WGS sequence"/>
</dbReference>
<reference evidence="1 2" key="1">
    <citation type="submission" date="2018-11" db="EMBL/GenBank/DDBJ databases">
        <authorList>
            <consortium name="Pathogen Informatics"/>
        </authorList>
    </citation>
    <scope>NUCLEOTIDE SEQUENCE [LARGE SCALE GENOMIC DNA]</scope>
    <source>
        <strain>Denwood</strain>
        <strain evidence="2">Zambia</strain>
    </source>
</reference>
<dbReference type="EMBL" id="UZAL01031803">
    <property type="protein sequence ID" value="VDP59254.1"/>
    <property type="molecule type" value="Genomic_DNA"/>
</dbReference>
<dbReference type="AlphaFoldDB" id="A0A183PBQ5"/>
<sequence>MQEKTISVGAASTVVGLNIHKRKSKILRYNTTCNNGITIYGEDLEDVNPFTYLGRIIDEHGLSDTDMMARINNTGAAYLQLKNIWNQKQLSVNQHQTQNLQHKCQDSSNASGGNLEN</sequence>
<gene>
    <name evidence="1" type="ORF">SMTD_LOCUS11791</name>
</gene>